<keyword evidence="1" id="KW-1133">Transmembrane helix</keyword>
<keyword evidence="1" id="KW-0472">Membrane</keyword>
<evidence type="ECO:0008006" key="5">
    <source>
        <dbReference type="Google" id="ProtNLM"/>
    </source>
</evidence>
<gene>
    <name evidence="3" type="ORF">ACFSUS_13715</name>
</gene>
<evidence type="ECO:0000313" key="3">
    <source>
        <dbReference type="EMBL" id="MFD2571697.1"/>
    </source>
</evidence>
<proteinExistence type="predicted"/>
<keyword evidence="1" id="KW-0812">Transmembrane</keyword>
<keyword evidence="2" id="KW-0732">Signal</keyword>
<name>A0ABW5M541_9BACT</name>
<sequence length="184" mass="20244">MRYYALVLLFALVPAYTLQAQKAQVDIYKIKVVTVVGNRLYGTLEAVSENDLIINTADNRRSGNRLNRLKLSSVKRIVLRRRSGQKSAVQGAIVGGLAIGYVVVNSTPKNPFRSPVLYGVNLALAVAGGAAGGAILGNSISSSLSRKVIRPHNRDREDANEHLRRQLEPFTYSYQIDVLNRIQP</sequence>
<dbReference type="EMBL" id="JBHULN010000007">
    <property type="protein sequence ID" value="MFD2571697.1"/>
    <property type="molecule type" value="Genomic_DNA"/>
</dbReference>
<evidence type="ECO:0000256" key="1">
    <source>
        <dbReference type="SAM" id="Phobius"/>
    </source>
</evidence>
<comment type="caution">
    <text evidence="3">The sequence shown here is derived from an EMBL/GenBank/DDBJ whole genome shotgun (WGS) entry which is preliminary data.</text>
</comment>
<dbReference type="RefSeq" id="WP_381523454.1">
    <property type="nucleotide sequence ID" value="NZ_JBHULN010000007.1"/>
</dbReference>
<feature type="chain" id="PRO_5046833926" description="Glycine zipper domain-containing protein" evidence="2">
    <location>
        <begin position="21"/>
        <end position="184"/>
    </location>
</feature>
<feature type="signal peptide" evidence="2">
    <location>
        <begin position="1"/>
        <end position="20"/>
    </location>
</feature>
<evidence type="ECO:0000313" key="4">
    <source>
        <dbReference type="Proteomes" id="UP001597469"/>
    </source>
</evidence>
<reference evidence="4" key="1">
    <citation type="journal article" date="2019" name="Int. J. Syst. Evol. Microbiol.">
        <title>The Global Catalogue of Microorganisms (GCM) 10K type strain sequencing project: providing services to taxonomists for standard genome sequencing and annotation.</title>
        <authorList>
            <consortium name="The Broad Institute Genomics Platform"/>
            <consortium name="The Broad Institute Genome Sequencing Center for Infectious Disease"/>
            <person name="Wu L."/>
            <person name="Ma J."/>
        </authorList>
    </citation>
    <scope>NUCLEOTIDE SEQUENCE [LARGE SCALE GENOMIC DNA]</scope>
    <source>
        <strain evidence="4">KCTC 42805</strain>
    </source>
</reference>
<protein>
    <recommendedName>
        <fullName evidence="5">Glycine zipper domain-containing protein</fullName>
    </recommendedName>
</protein>
<organism evidence="3 4">
    <name type="scientific">Spirosoma soli</name>
    <dbReference type="NCBI Taxonomy" id="1770529"/>
    <lineage>
        <taxon>Bacteria</taxon>
        <taxon>Pseudomonadati</taxon>
        <taxon>Bacteroidota</taxon>
        <taxon>Cytophagia</taxon>
        <taxon>Cytophagales</taxon>
        <taxon>Cytophagaceae</taxon>
        <taxon>Spirosoma</taxon>
    </lineage>
</organism>
<evidence type="ECO:0000256" key="2">
    <source>
        <dbReference type="SAM" id="SignalP"/>
    </source>
</evidence>
<accession>A0ABW5M541</accession>
<keyword evidence="4" id="KW-1185">Reference proteome</keyword>
<feature type="transmembrane region" description="Helical" evidence="1">
    <location>
        <begin position="87"/>
        <end position="104"/>
    </location>
</feature>
<dbReference type="Proteomes" id="UP001597469">
    <property type="component" value="Unassembled WGS sequence"/>
</dbReference>
<feature type="transmembrane region" description="Helical" evidence="1">
    <location>
        <begin position="116"/>
        <end position="137"/>
    </location>
</feature>